<sequence>MPGPLFGAAGALGALAAVLSLRERTVPPTINLDDQDPRIGLDIVTGRPRGGPYTAALANAFGFDGHNTCLVLPP</sequence>
<evidence type="ECO:0000313" key="4">
    <source>
        <dbReference type="Proteomes" id="UP000629287"/>
    </source>
</evidence>
<dbReference type="PANTHER" id="PTHR11712:SF336">
    <property type="entry name" value="3-OXOACYL-[ACYL-CARRIER-PROTEIN] SYNTHASE, MITOCHONDRIAL"/>
    <property type="match status" value="1"/>
</dbReference>
<keyword evidence="1 3" id="KW-0808">Transferase</keyword>
<keyword evidence="4" id="KW-1185">Reference proteome</keyword>
<organism evidence="3 4">
    <name type="scientific">Streptomyces stelliscabiei</name>
    <dbReference type="NCBI Taxonomy" id="146820"/>
    <lineage>
        <taxon>Bacteria</taxon>
        <taxon>Bacillati</taxon>
        <taxon>Actinomycetota</taxon>
        <taxon>Actinomycetes</taxon>
        <taxon>Kitasatosporales</taxon>
        <taxon>Streptomycetaceae</taxon>
        <taxon>Streptomyces</taxon>
    </lineage>
</organism>
<dbReference type="Gene3D" id="3.40.47.10">
    <property type="match status" value="1"/>
</dbReference>
<comment type="caution">
    <text evidence="3">The sequence shown here is derived from an EMBL/GenBank/DDBJ whole genome shotgun (WGS) entry which is preliminary data.</text>
</comment>
<dbReference type="GO" id="GO:0004315">
    <property type="term" value="F:3-oxoacyl-[acyl-carrier-protein] synthase activity"/>
    <property type="evidence" value="ECO:0007669"/>
    <property type="project" value="UniProtKB-EC"/>
</dbReference>
<dbReference type="GO" id="GO:0006633">
    <property type="term" value="P:fatty acid biosynthetic process"/>
    <property type="evidence" value="ECO:0007669"/>
    <property type="project" value="TreeGrafter"/>
</dbReference>
<evidence type="ECO:0000313" key="3">
    <source>
        <dbReference type="EMBL" id="MBE1594445.1"/>
    </source>
</evidence>
<dbReference type="Proteomes" id="UP000629287">
    <property type="component" value="Unassembled WGS sequence"/>
</dbReference>
<dbReference type="InterPro" id="IPR014031">
    <property type="entry name" value="Ketoacyl_synth_C"/>
</dbReference>
<dbReference type="SUPFAM" id="SSF53901">
    <property type="entry name" value="Thiolase-like"/>
    <property type="match status" value="1"/>
</dbReference>
<dbReference type="AlphaFoldDB" id="A0A8I0NXR1"/>
<dbReference type="EMBL" id="JADBGF010000001">
    <property type="protein sequence ID" value="MBE1594445.1"/>
    <property type="molecule type" value="Genomic_DNA"/>
</dbReference>
<dbReference type="InterPro" id="IPR016039">
    <property type="entry name" value="Thiolase-like"/>
</dbReference>
<name>A0A8I0NXR1_9ACTN</name>
<reference evidence="3 4" key="1">
    <citation type="submission" date="2020-10" db="EMBL/GenBank/DDBJ databases">
        <title>Sequencing the genomes of 1000 actinobacteria strains.</title>
        <authorList>
            <person name="Klenk H.-P."/>
        </authorList>
    </citation>
    <scope>NUCLEOTIDE SEQUENCE [LARGE SCALE GENOMIC DNA]</scope>
    <source>
        <strain evidence="3 4">DSM 41803</strain>
    </source>
</reference>
<dbReference type="InterPro" id="IPR000794">
    <property type="entry name" value="Beta-ketoacyl_synthase"/>
</dbReference>
<dbReference type="Pfam" id="PF02801">
    <property type="entry name" value="Ketoacyl-synt_C"/>
    <property type="match status" value="1"/>
</dbReference>
<dbReference type="EC" id="2.3.1.179" evidence="3"/>
<dbReference type="PANTHER" id="PTHR11712">
    <property type="entry name" value="POLYKETIDE SYNTHASE-RELATED"/>
    <property type="match status" value="1"/>
</dbReference>
<evidence type="ECO:0000256" key="1">
    <source>
        <dbReference type="ARBA" id="ARBA00022679"/>
    </source>
</evidence>
<proteinExistence type="predicted"/>
<evidence type="ECO:0000259" key="2">
    <source>
        <dbReference type="Pfam" id="PF02801"/>
    </source>
</evidence>
<accession>A0A8I0NXR1</accession>
<gene>
    <name evidence="3" type="ORF">H4687_000574</name>
</gene>
<feature type="domain" description="Beta-ketoacyl synthase C-terminal" evidence="2">
    <location>
        <begin position="3"/>
        <end position="32"/>
    </location>
</feature>
<keyword evidence="3" id="KW-0012">Acyltransferase</keyword>
<protein>
    <submittedName>
        <fullName evidence="3">3-oxoacyl-[acyl-carrier-protein] synthase II</fullName>
        <ecNumber evidence="3">2.3.1.179</ecNumber>
    </submittedName>
</protein>